<feature type="non-terminal residue" evidence="1">
    <location>
        <position position="149"/>
    </location>
</feature>
<dbReference type="EMBL" id="JANBUN010000133">
    <property type="protein sequence ID" value="KAJ2806531.1"/>
    <property type="molecule type" value="Genomic_DNA"/>
</dbReference>
<keyword evidence="2" id="KW-1185">Reference proteome</keyword>
<evidence type="ECO:0000313" key="2">
    <source>
        <dbReference type="Proteomes" id="UP001140087"/>
    </source>
</evidence>
<sequence>MAERSLVELISNHRVSSVLNRDTGSLGKQHLFDGSSETCWNSEQGSPQHILVEFARPVLLREIRIQFQGGFAGKATRLIDLDRRETICDLHPSDSNKLQTLRLPDAAHSVPRRQIKLQFRSSTDFYGRIVVYVLDLWGAVPDDTAPRTD</sequence>
<reference evidence="1" key="1">
    <citation type="submission" date="2022-07" db="EMBL/GenBank/DDBJ databases">
        <title>Phylogenomic reconstructions and comparative analyses of Kickxellomycotina fungi.</title>
        <authorList>
            <person name="Reynolds N.K."/>
            <person name="Stajich J.E."/>
            <person name="Barry K."/>
            <person name="Grigoriev I.V."/>
            <person name="Crous P."/>
            <person name="Smith M.E."/>
        </authorList>
    </citation>
    <scope>NUCLEOTIDE SEQUENCE</scope>
    <source>
        <strain evidence="1">BCRC 34780</strain>
    </source>
</reference>
<protein>
    <submittedName>
        <fullName evidence="1">Nuclear receptor 2C2-associated protein</fullName>
    </submittedName>
</protein>
<dbReference type="Proteomes" id="UP001140087">
    <property type="component" value="Unassembled WGS sequence"/>
</dbReference>
<accession>A0ACC1LEF1</accession>
<name>A0ACC1LEF1_9FUNG</name>
<gene>
    <name evidence="1" type="primary">NR2C2AP</name>
    <name evidence="1" type="ORF">H4R21_000825</name>
</gene>
<evidence type="ECO:0000313" key="1">
    <source>
        <dbReference type="EMBL" id="KAJ2806531.1"/>
    </source>
</evidence>
<keyword evidence="1" id="KW-0675">Receptor</keyword>
<comment type="caution">
    <text evidence="1">The sequence shown here is derived from an EMBL/GenBank/DDBJ whole genome shotgun (WGS) entry which is preliminary data.</text>
</comment>
<proteinExistence type="predicted"/>
<organism evidence="1 2">
    <name type="scientific">Coemansia helicoidea</name>
    <dbReference type="NCBI Taxonomy" id="1286919"/>
    <lineage>
        <taxon>Eukaryota</taxon>
        <taxon>Fungi</taxon>
        <taxon>Fungi incertae sedis</taxon>
        <taxon>Zoopagomycota</taxon>
        <taxon>Kickxellomycotina</taxon>
        <taxon>Kickxellomycetes</taxon>
        <taxon>Kickxellales</taxon>
        <taxon>Kickxellaceae</taxon>
        <taxon>Coemansia</taxon>
    </lineage>
</organism>